<dbReference type="GeneID" id="108562506"/>
<dbReference type="SUPFAM" id="SSF57501">
    <property type="entry name" value="Cystine-knot cytokines"/>
    <property type="match status" value="1"/>
</dbReference>
<protein>
    <submittedName>
        <fullName evidence="10">Bone morphogenetic protein 2-like</fullName>
    </submittedName>
</protein>
<evidence type="ECO:0000256" key="5">
    <source>
        <dbReference type="ARBA" id="ARBA00023157"/>
    </source>
</evidence>
<dbReference type="PROSITE" id="PS51362">
    <property type="entry name" value="TGF_BETA_2"/>
    <property type="match status" value="1"/>
</dbReference>
<keyword evidence="9" id="KW-1185">Reference proteome</keyword>
<name>A0ABM1MP60_NICVS</name>
<dbReference type="PANTHER" id="PTHR11848">
    <property type="entry name" value="TGF-BETA FAMILY"/>
    <property type="match status" value="1"/>
</dbReference>
<dbReference type="PANTHER" id="PTHR11848:SF308">
    <property type="entry name" value="BMP-LIKE PROTEIN UNC-129"/>
    <property type="match status" value="1"/>
</dbReference>
<reference evidence="10" key="1">
    <citation type="submission" date="2025-08" db="UniProtKB">
        <authorList>
            <consortium name="RefSeq"/>
        </authorList>
    </citation>
    <scope>IDENTIFICATION</scope>
    <source>
        <tissue evidence="10">Whole Larva</tissue>
    </source>
</reference>
<feature type="signal peptide" evidence="7">
    <location>
        <begin position="1"/>
        <end position="15"/>
    </location>
</feature>
<dbReference type="Pfam" id="PF00688">
    <property type="entry name" value="TGFb_propeptide"/>
    <property type="match status" value="1"/>
</dbReference>
<evidence type="ECO:0000256" key="2">
    <source>
        <dbReference type="ARBA" id="ARBA00006656"/>
    </source>
</evidence>
<evidence type="ECO:0000256" key="4">
    <source>
        <dbReference type="ARBA" id="ARBA00023030"/>
    </source>
</evidence>
<accession>A0ABM1MP60</accession>
<evidence type="ECO:0000256" key="1">
    <source>
        <dbReference type="ARBA" id="ARBA00004613"/>
    </source>
</evidence>
<feature type="chain" id="PRO_5047473397" evidence="7">
    <location>
        <begin position="16"/>
        <end position="425"/>
    </location>
</feature>
<evidence type="ECO:0000313" key="9">
    <source>
        <dbReference type="Proteomes" id="UP000695000"/>
    </source>
</evidence>
<gene>
    <name evidence="10" type="primary">LOC108562506</name>
</gene>
<dbReference type="Proteomes" id="UP000695000">
    <property type="component" value="Unplaced"/>
</dbReference>
<evidence type="ECO:0000313" key="10">
    <source>
        <dbReference type="RefSeq" id="XP_017776360.1"/>
    </source>
</evidence>
<comment type="subcellular location">
    <subcellularLocation>
        <location evidence="1">Secreted</location>
    </subcellularLocation>
</comment>
<sequence length="425" mass="48892">MKLLTLAIFLAAAAANEVNETENDAIRNGKTYFIQLKKTGDESDGPVYVKINHYKDPVKAYREKMMKKYEEIFGKFEEAAPENIEKEVKAEEKIHEDGFGASFIDEEWSYNHNHSMYDLPNITQDIYEAMLENNRHNTIVNASYVKFFFETDTNLTSNIVKFDLNSLKKVNHRIIDAELHVYRLPRDENATRPRSTDNVVRLFQRTDSEEDDDNSTENVNPDTHKLANVVYISSNYEGWQVFKVKNVIENWRNGEENHGFLLSTTDSNENIDFVNFAHRERNGGKYQPTLIVYLDSAKRSGRSCEGGAKNVEQKSFKLSEMISKHYDPCGRHIWYISFHEIGWNNFIIAPGGYMAYRCKGGCGSLATPYSNHGKLARLFDKNSATNVPCCVPNGYRSLLIMFYDRESNVVIKEYDDMIVNGCACR</sequence>
<dbReference type="NCBIfam" id="NF033679">
    <property type="entry name" value="DNRLRE_dom"/>
    <property type="match status" value="1"/>
</dbReference>
<dbReference type="InterPro" id="IPR017948">
    <property type="entry name" value="TGFb_CS"/>
</dbReference>
<dbReference type="InterPro" id="IPR029034">
    <property type="entry name" value="Cystine-knot_cytokine"/>
</dbReference>
<evidence type="ECO:0000256" key="3">
    <source>
        <dbReference type="ARBA" id="ARBA00022525"/>
    </source>
</evidence>
<dbReference type="InterPro" id="IPR015615">
    <property type="entry name" value="TGF-beta-rel"/>
</dbReference>
<comment type="similarity">
    <text evidence="2 6">Belongs to the TGF-beta family.</text>
</comment>
<dbReference type="InterPro" id="IPR001839">
    <property type="entry name" value="TGF-b_C"/>
</dbReference>
<organism evidence="9 10">
    <name type="scientific">Nicrophorus vespilloides</name>
    <name type="common">Boreal carrion beetle</name>
    <dbReference type="NCBI Taxonomy" id="110193"/>
    <lineage>
        <taxon>Eukaryota</taxon>
        <taxon>Metazoa</taxon>
        <taxon>Ecdysozoa</taxon>
        <taxon>Arthropoda</taxon>
        <taxon>Hexapoda</taxon>
        <taxon>Insecta</taxon>
        <taxon>Pterygota</taxon>
        <taxon>Neoptera</taxon>
        <taxon>Endopterygota</taxon>
        <taxon>Coleoptera</taxon>
        <taxon>Polyphaga</taxon>
        <taxon>Staphyliniformia</taxon>
        <taxon>Silphidae</taxon>
        <taxon>Nicrophorinae</taxon>
        <taxon>Nicrophorus</taxon>
    </lineage>
</organism>
<dbReference type="Pfam" id="PF00019">
    <property type="entry name" value="TGF_beta"/>
    <property type="match status" value="1"/>
</dbReference>
<dbReference type="Gene3D" id="2.60.120.970">
    <property type="match status" value="1"/>
</dbReference>
<keyword evidence="5" id="KW-1015">Disulfide bond</keyword>
<keyword evidence="3" id="KW-0964">Secreted</keyword>
<keyword evidence="7" id="KW-0732">Signal</keyword>
<dbReference type="CDD" id="cd13756">
    <property type="entry name" value="TGF_beta_BMPs_GDFs"/>
    <property type="match status" value="1"/>
</dbReference>
<dbReference type="InterPro" id="IPR001111">
    <property type="entry name" value="TGF-b_propeptide"/>
</dbReference>
<dbReference type="RefSeq" id="XP_017776360.1">
    <property type="nucleotide sequence ID" value="XM_017920871.1"/>
</dbReference>
<feature type="domain" description="TGF-beta family profile" evidence="8">
    <location>
        <begin position="296"/>
        <end position="425"/>
    </location>
</feature>
<dbReference type="SMART" id="SM00204">
    <property type="entry name" value="TGFB"/>
    <property type="match status" value="1"/>
</dbReference>
<evidence type="ECO:0000256" key="6">
    <source>
        <dbReference type="RuleBase" id="RU000354"/>
    </source>
</evidence>
<dbReference type="PROSITE" id="PS00250">
    <property type="entry name" value="TGF_BETA_1"/>
    <property type="match status" value="1"/>
</dbReference>
<keyword evidence="4 6" id="KW-0339">Growth factor</keyword>
<dbReference type="Gene3D" id="2.10.90.10">
    <property type="entry name" value="Cystine-knot cytokines"/>
    <property type="match status" value="1"/>
</dbReference>
<evidence type="ECO:0000259" key="8">
    <source>
        <dbReference type="PROSITE" id="PS51362"/>
    </source>
</evidence>
<proteinExistence type="inferred from homology"/>
<evidence type="ECO:0000256" key="7">
    <source>
        <dbReference type="SAM" id="SignalP"/>
    </source>
</evidence>